<organism evidence="2 3">
    <name type="scientific">Polyangium spumosum</name>
    <dbReference type="NCBI Taxonomy" id="889282"/>
    <lineage>
        <taxon>Bacteria</taxon>
        <taxon>Pseudomonadati</taxon>
        <taxon>Myxococcota</taxon>
        <taxon>Polyangia</taxon>
        <taxon>Polyangiales</taxon>
        <taxon>Polyangiaceae</taxon>
        <taxon>Polyangium</taxon>
    </lineage>
</organism>
<dbReference type="Proteomes" id="UP000440224">
    <property type="component" value="Unassembled WGS sequence"/>
</dbReference>
<protein>
    <submittedName>
        <fullName evidence="2">Uncharacterized protein</fullName>
    </submittedName>
</protein>
<reference evidence="2 3" key="1">
    <citation type="submission" date="2019-10" db="EMBL/GenBank/DDBJ databases">
        <title>A soil myxobacterium in the family Polyangiaceae.</title>
        <authorList>
            <person name="Li Y."/>
            <person name="Wang J."/>
        </authorList>
    </citation>
    <scope>NUCLEOTIDE SEQUENCE [LARGE SCALE GENOMIC DNA]</scope>
    <source>
        <strain evidence="2 3">DSM 14734</strain>
    </source>
</reference>
<name>A0A6N7PE99_9BACT</name>
<keyword evidence="1" id="KW-0732">Signal</keyword>
<proteinExistence type="predicted"/>
<evidence type="ECO:0000256" key="1">
    <source>
        <dbReference type="SAM" id="SignalP"/>
    </source>
</evidence>
<dbReference type="AlphaFoldDB" id="A0A6N7PE99"/>
<evidence type="ECO:0000313" key="2">
    <source>
        <dbReference type="EMBL" id="MRG90383.1"/>
    </source>
</evidence>
<keyword evidence="3" id="KW-1185">Reference proteome</keyword>
<feature type="chain" id="PRO_5027119650" evidence="1">
    <location>
        <begin position="25"/>
        <end position="118"/>
    </location>
</feature>
<dbReference type="OrthoDB" id="9852418at2"/>
<dbReference type="PROSITE" id="PS51257">
    <property type="entry name" value="PROKAR_LIPOPROTEIN"/>
    <property type="match status" value="1"/>
</dbReference>
<gene>
    <name evidence="2" type="ORF">GF068_00365</name>
</gene>
<comment type="caution">
    <text evidence="2">The sequence shown here is derived from an EMBL/GenBank/DDBJ whole genome shotgun (WGS) entry which is preliminary data.</text>
</comment>
<accession>A0A6N7PE99</accession>
<dbReference type="EMBL" id="WJIE01000001">
    <property type="protein sequence ID" value="MRG90383.1"/>
    <property type="molecule type" value="Genomic_DNA"/>
</dbReference>
<dbReference type="RefSeq" id="WP_153817304.1">
    <property type="nucleotide sequence ID" value="NZ_WJIE01000001.1"/>
</dbReference>
<evidence type="ECO:0000313" key="3">
    <source>
        <dbReference type="Proteomes" id="UP000440224"/>
    </source>
</evidence>
<sequence length="118" mass="12822">MIRTILLNTFLFLGLAGAVGCSRAQVVCGVICECEHCSDETEIRTCNDLATQEDVADAYGCGDAWTTYTVCVEEQGTCDAREARFSTEDENNNDRCGDERGALFSCIDAASARDGIRF</sequence>
<feature type="signal peptide" evidence="1">
    <location>
        <begin position="1"/>
        <end position="24"/>
    </location>
</feature>